<dbReference type="GeneID" id="19882274"/>
<reference evidence="3" key="1">
    <citation type="submission" date="2011-05" db="EMBL/GenBank/DDBJ databases">
        <title>The genome sequence of Vittaforma corneae strain ATCC 50505.</title>
        <authorList>
            <consortium name="The Broad Institute Genome Sequencing Platform"/>
            <person name="Cuomo C."/>
            <person name="Didier E."/>
            <person name="Bowers L."/>
            <person name="Young S.K."/>
            <person name="Zeng Q."/>
            <person name="Gargeya S."/>
            <person name="Fitzgerald M."/>
            <person name="Haas B."/>
            <person name="Abouelleil A."/>
            <person name="Alvarado L."/>
            <person name="Arachchi H.M."/>
            <person name="Berlin A."/>
            <person name="Chapman S.B."/>
            <person name="Gearin G."/>
            <person name="Goldberg J."/>
            <person name="Griggs A."/>
            <person name="Gujja S."/>
            <person name="Hansen M."/>
            <person name="Heiman D."/>
            <person name="Howarth C."/>
            <person name="Larimer J."/>
            <person name="Lui A."/>
            <person name="MacDonald P.J.P."/>
            <person name="McCowen C."/>
            <person name="Montmayeur A."/>
            <person name="Murphy C."/>
            <person name="Neiman D."/>
            <person name="Pearson M."/>
            <person name="Priest M."/>
            <person name="Roberts A."/>
            <person name="Saif S."/>
            <person name="Shea T."/>
            <person name="Sisk P."/>
            <person name="Stolte C."/>
            <person name="Sykes S."/>
            <person name="Wortman J."/>
            <person name="Nusbaum C."/>
            <person name="Birren B."/>
        </authorList>
    </citation>
    <scope>NUCLEOTIDE SEQUENCE [LARGE SCALE GENOMIC DNA]</scope>
    <source>
        <strain evidence="3">ATCC 50505</strain>
    </source>
</reference>
<dbReference type="HOGENOM" id="CLU_112982_0_0_1"/>
<dbReference type="OrthoDB" id="19329at2759"/>
<keyword evidence="3" id="KW-1185">Reference proteome</keyword>
<accession>L2GKP6</accession>
<evidence type="ECO:0000313" key="3">
    <source>
        <dbReference type="Proteomes" id="UP000011082"/>
    </source>
</evidence>
<dbReference type="InParanoid" id="L2GKP6"/>
<dbReference type="STRING" id="993615.L2GKP6"/>
<evidence type="ECO:0000313" key="2">
    <source>
        <dbReference type="EMBL" id="ELA41458.1"/>
    </source>
</evidence>
<feature type="domain" description="C2H2-type" evidence="1">
    <location>
        <begin position="118"/>
        <end position="140"/>
    </location>
</feature>
<dbReference type="VEuPathDB" id="MicrosporidiaDB:VICG_01563"/>
<evidence type="ECO:0000259" key="1">
    <source>
        <dbReference type="PROSITE" id="PS00028"/>
    </source>
</evidence>
<dbReference type="OMA" id="MYCTICE"/>
<name>L2GKP6_VITCO</name>
<dbReference type="PROSITE" id="PS00028">
    <property type="entry name" value="ZINC_FINGER_C2H2_1"/>
    <property type="match status" value="1"/>
</dbReference>
<dbReference type="InterPro" id="IPR013087">
    <property type="entry name" value="Znf_C2H2_type"/>
</dbReference>
<dbReference type="EMBL" id="JH370144">
    <property type="protein sequence ID" value="ELA41458.1"/>
    <property type="molecule type" value="Genomic_DNA"/>
</dbReference>
<organism evidence="2 3">
    <name type="scientific">Vittaforma corneae (strain ATCC 50505)</name>
    <name type="common">Microsporidian parasite</name>
    <name type="synonym">Nosema corneum</name>
    <dbReference type="NCBI Taxonomy" id="993615"/>
    <lineage>
        <taxon>Eukaryota</taxon>
        <taxon>Fungi</taxon>
        <taxon>Fungi incertae sedis</taxon>
        <taxon>Microsporidia</taxon>
        <taxon>Nosematidae</taxon>
        <taxon>Vittaforma</taxon>
    </lineage>
</organism>
<protein>
    <recommendedName>
        <fullName evidence="1">C2H2-type domain-containing protein</fullName>
    </recommendedName>
</protein>
<sequence length="195" mass="22674">MYCTICETKIEDLHHYKSELHSLNARRKFLGYPPLSLEEFDSQSISDDLTIDLNISDSINIFKVSSSDKPKEVNSSESIASIETNRLCVFCDQNHSIAHYRLHNLSDEQGFYLTNTQCYICYERFSDRNMLIKHLELELHRTAVTDGISLFLENGKILNPHKMNMPLRTIFKPEKDSRATKSIDIVFKSHKRNKN</sequence>
<dbReference type="AlphaFoldDB" id="L2GKP6"/>
<dbReference type="RefSeq" id="XP_007605009.1">
    <property type="nucleotide sequence ID" value="XM_007604947.1"/>
</dbReference>
<gene>
    <name evidence="2" type="ORF">VICG_01563</name>
</gene>
<proteinExistence type="predicted"/>
<dbReference type="Proteomes" id="UP000011082">
    <property type="component" value="Unassembled WGS sequence"/>
</dbReference>